<name>A0A495V6G9_9GAMM</name>
<keyword evidence="2" id="KW-1185">Reference proteome</keyword>
<dbReference type="OrthoDB" id="5767758at2"/>
<proteinExistence type="predicted"/>
<organism evidence="1 2">
    <name type="scientific">Thiocapsa rosea</name>
    <dbReference type="NCBI Taxonomy" id="69360"/>
    <lineage>
        <taxon>Bacteria</taxon>
        <taxon>Pseudomonadati</taxon>
        <taxon>Pseudomonadota</taxon>
        <taxon>Gammaproteobacteria</taxon>
        <taxon>Chromatiales</taxon>
        <taxon>Chromatiaceae</taxon>
        <taxon>Thiocapsa</taxon>
    </lineage>
</organism>
<gene>
    <name evidence="1" type="ORF">BDD21_1291</name>
</gene>
<reference evidence="1 2" key="1">
    <citation type="submission" date="2018-10" db="EMBL/GenBank/DDBJ databases">
        <title>Genomic Encyclopedia of Archaeal and Bacterial Type Strains, Phase II (KMG-II): from individual species to whole genera.</title>
        <authorList>
            <person name="Goeker M."/>
        </authorList>
    </citation>
    <scope>NUCLEOTIDE SEQUENCE [LARGE SCALE GENOMIC DNA]</scope>
    <source>
        <strain evidence="1 2">DSM 235</strain>
    </source>
</reference>
<accession>A0A495V6G9</accession>
<evidence type="ECO:0000313" key="2">
    <source>
        <dbReference type="Proteomes" id="UP000274556"/>
    </source>
</evidence>
<comment type="caution">
    <text evidence="1">The sequence shown here is derived from an EMBL/GenBank/DDBJ whole genome shotgun (WGS) entry which is preliminary data.</text>
</comment>
<evidence type="ECO:0000313" key="1">
    <source>
        <dbReference type="EMBL" id="RKT43927.1"/>
    </source>
</evidence>
<dbReference type="EMBL" id="RBXL01000001">
    <property type="protein sequence ID" value="RKT43927.1"/>
    <property type="molecule type" value="Genomic_DNA"/>
</dbReference>
<dbReference type="Proteomes" id="UP000274556">
    <property type="component" value="Unassembled WGS sequence"/>
</dbReference>
<protein>
    <submittedName>
        <fullName evidence="1">Uncharacterized protein</fullName>
    </submittedName>
</protein>
<dbReference type="AlphaFoldDB" id="A0A495V6G9"/>
<sequence>MNWKEQLDKAVAAVKEAATSENAREIAGKAKAAAAGLVEKVKTGAVDAADAFVEANRDPSALSVRFLNADLTIVSPAEGISITRPDAATLVIDDGSGNGLVINAGSDPAVVVEVIGTVAKLSDNTFDLGQEDGVNVVVTKF</sequence>
<dbReference type="RefSeq" id="WP_120799781.1">
    <property type="nucleotide sequence ID" value="NZ_RBXL01000001.1"/>
</dbReference>